<evidence type="ECO:0000313" key="2">
    <source>
        <dbReference type="Proteomes" id="UP000260665"/>
    </source>
</evidence>
<proteinExistence type="predicted"/>
<protein>
    <submittedName>
        <fullName evidence="1">Uncharacterized protein</fullName>
    </submittedName>
</protein>
<dbReference type="AlphaFoldDB" id="A0A3E1R8U3"/>
<keyword evidence="2" id="KW-1185">Reference proteome</keyword>
<evidence type="ECO:0000313" key="1">
    <source>
        <dbReference type="EMBL" id="RFO95120.1"/>
    </source>
</evidence>
<sequence>MTGVLWSDCEDLELMGSFKTVPQAFGNHKLSCTCEITLTLRPGDCKLSNASMAMRRDTRRLTIESSLTGREAGIIGAIALGADNTLSTQGLRGFRSGE</sequence>
<accession>A0A3E1R8U3</accession>
<gene>
    <name evidence="1" type="ORF">DIC66_20035</name>
</gene>
<name>A0A3E1R8U3_9BURK</name>
<comment type="caution">
    <text evidence="1">The sequence shown here is derived from an EMBL/GenBank/DDBJ whole genome shotgun (WGS) entry which is preliminary data.</text>
</comment>
<organism evidence="1 2">
    <name type="scientific">Rhodoferax lacus</name>
    <dbReference type="NCBI Taxonomy" id="2184758"/>
    <lineage>
        <taxon>Bacteria</taxon>
        <taxon>Pseudomonadati</taxon>
        <taxon>Pseudomonadota</taxon>
        <taxon>Betaproteobacteria</taxon>
        <taxon>Burkholderiales</taxon>
        <taxon>Comamonadaceae</taxon>
        <taxon>Rhodoferax</taxon>
    </lineage>
</organism>
<dbReference type="Proteomes" id="UP000260665">
    <property type="component" value="Unassembled WGS sequence"/>
</dbReference>
<dbReference type="EMBL" id="QFZK01000022">
    <property type="protein sequence ID" value="RFO95120.1"/>
    <property type="molecule type" value="Genomic_DNA"/>
</dbReference>
<reference evidence="1 2" key="1">
    <citation type="submission" date="2018-05" db="EMBL/GenBank/DDBJ databases">
        <title>Rhodoferax soyangensis sp.nov., isolated from an oligotrophic freshwater lake.</title>
        <authorList>
            <person name="Park M."/>
        </authorList>
    </citation>
    <scope>NUCLEOTIDE SEQUENCE [LARGE SCALE GENOMIC DNA]</scope>
    <source>
        <strain evidence="1 2">IMCC26218</strain>
    </source>
</reference>